<dbReference type="AlphaFoldDB" id="A0A9D6QNR8"/>
<evidence type="ECO:0000313" key="2">
    <source>
        <dbReference type="Proteomes" id="UP000807850"/>
    </source>
</evidence>
<evidence type="ECO:0000313" key="1">
    <source>
        <dbReference type="EMBL" id="MBI3539199.1"/>
    </source>
</evidence>
<comment type="caution">
    <text evidence="1">The sequence shown here is derived from an EMBL/GenBank/DDBJ whole genome shotgun (WGS) entry which is preliminary data.</text>
</comment>
<reference evidence="1" key="1">
    <citation type="submission" date="2020-07" db="EMBL/GenBank/DDBJ databases">
        <title>Huge and variable diversity of episymbiotic CPR bacteria and DPANN archaea in groundwater ecosystems.</title>
        <authorList>
            <person name="He C.Y."/>
            <person name="Keren R."/>
            <person name="Whittaker M."/>
            <person name="Farag I.F."/>
            <person name="Doudna J."/>
            <person name="Cate J.H.D."/>
            <person name="Banfield J.F."/>
        </authorList>
    </citation>
    <scope>NUCLEOTIDE SEQUENCE</scope>
    <source>
        <strain evidence="1">NC_groundwater_928_Pr1_S-0.2um_72_17</strain>
    </source>
</reference>
<sequence>MRVARPELWLAAAALVGALLAEVWAGSRVAQLSLDLGQKRTALEGARTRLQYVRADLERRLTRAETVPLAARLDLAPADAHQVVTVPSQYLAADATPYRAGRTVSVVALAERASRALVPEATAQSAAGN</sequence>
<accession>A0A9D6QNR8</accession>
<proteinExistence type="predicted"/>
<organism evidence="1 2">
    <name type="scientific">Eiseniibacteriota bacterium</name>
    <dbReference type="NCBI Taxonomy" id="2212470"/>
    <lineage>
        <taxon>Bacteria</taxon>
        <taxon>Candidatus Eiseniibacteriota</taxon>
    </lineage>
</organism>
<name>A0A9D6QNR8_UNCEI</name>
<dbReference type="EMBL" id="JACQAY010000083">
    <property type="protein sequence ID" value="MBI3539199.1"/>
    <property type="molecule type" value="Genomic_DNA"/>
</dbReference>
<dbReference type="Proteomes" id="UP000807850">
    <property type="component" value="Unassembled WGS sequence"/>
</dbReference>
<protein>
    <submittedName>
        <fullName evidence="1">Uncharacterized protein</fullName>
    </submittedName>
</protein>
<gene>
    <name evidence="1" type="ORF">HY076_02885</name>
</gene>